<proteinExistence type="predicted"/>
<dbReference type="PANTHER" id="PTHR33184:SF67">
    <property type="entry name" value="PROTEIN TAPETUM DETERMINANT 1"/>
    <property type="match status" value="1"/>
</dbReference>
<dbReference type="Pfam" id="PF24068">
    <property type="entry name" value="TPD1_C"/>
    <property type="match status" value="1"/>
</dbReference>
<evidence type="ECO:0000313" key="3">
    <source>
        <dbReference type="EMBL" id="KAK2651271.1"/>
    </source>
</evidence>
<keyword evidence="4" id="KW-1185">Reference proteome</keyword>
<feature type="compositionally biased region" description="Basic and acidic residues" evidence="2">
    <location>
        <begin position="1"/>
        <end position="18"/>
    </location>
</feature>
<organism evidence="3 4">
    <name type="scientific">Dipteronia dyeriana</name>
    <dbReference type="NCBI Taxonomy" id="168575"/>
    <lineage>
        <taxon>Eukaryota</taxon>
        <taxon>Viridiplantae</taxon>
        <taxon>Streptophyta</taxon>
        <taxon>Embryophyta</taxon>
        <taxon>Tracheophyta</taxon>
        <taxon>Spermatophyta</taxon>
        <taxon>Magnoliopsida</taxon>
        <taxon>eudicotyledons</taxon>
        <taxon>Gunneridae</taxon>
        <taxon>Pentapetalae</taxon>
        <taxon>rosids</taxon>
        <taxon>malvids</taxon>
        <taxon>Sapindales</taxon>
        <taxon>Sapindaceae</taxon>
        <taxon>Hippocastanoideae</taxon>
        <taxon>Acereae</taxon>
        <taxon>Dipteronia</taxon>
    </lineage>
</organism>
<comment type="caution">
    <text evidence="3">The sequence shown here is derived from an EMBL/GenBank/DDBJ whole genome shotgun (WGS) entry which is preliminary data.</text>
</comment>
<sequence>MHVQERKQRSNVSKDDVRITQGTAPPQPSGIPTYMVEITNMCRTTGCAIEDIKLYCAGFTSANLINPLIFRHLPTPNHDYCIVNNGNPLNAGAVLSFHYNFSLLRYLHSIVRPNKPSCSFVAFVVVCDRN</sequence>
<dbReference type="EMBL" id="JANJYI010000005">
    <property type="protein sequence ID" value="KAK2651271.1"/>
    <property type="molecule type" value="Genomic_DNA"/>
</dbReference>
<dbReference type="Proteomes" id="UP001280121">
    <property type="component" value="Unassembled WGS sequence"/>
</dbReference>
<dbReference type="AlphaFoldDB" id="A0AAD9X1P5"/>
<evidence type="ECO:0000313" key="4">
    <source>
        <dbReference type="Proteomes" id="UP001280121"/>
    </source>
</evidence>
<reference evidence="3" key="1">
    <citation type="journal article" date="2023" name="Plant J.">
        <title>Genome sequences and population genomics provide insights into the demographic history, inbreeding, and mutation load of two 'living fossil' tree species of Dipteronia.</title>
        <authorList>
            <person name="Feng Y."/>
            <person name="Comes H.P."/>
            <person name="Chen J."/>
            <person name="Zhu S."/>
            <person name="Lu R."/>
            <person name="Zhang X."/>
            <person name="Li P."/>
            <person name="Qiu J."/>
            <person name="Olsen K.M."/>
            <person name="Qiu Y."/>
        </authorList>
    </citation>
    <scope>NUCLEOTIDE SEQUENCE</scope>
    <source>
        <strain evidence="3">KIB01</strain>
    </source>
</reference>
<keyword evidence="1" id="KW-0732">Signal</keyword>
<gene>
    <name evidence="3" type="ORF">Ddye_018760</name>
</gene>
<name>A0AAD9X1P5_9ROSI</name>
<dbReference type="GO" id="GO:0001709">
    <property type="term" value="P:cell fate determination"/>
    <property type="evidence" value="ECO:0007669"/>
    <property type="project" value="TreeGrafter"/>
</dbReference>
<protein>
    <submittedName>
        <fullName evidence="3">Uncharacterized protein</fullName>
    </submittedName>
</protein>
<evidence type="ECO:0000256" key="1">
    <source>
        <dbReference type="ARBA" id="ARBA00022729"/>
    </source>
</evidence>
<dbReference type="InterPro" id="IPR040361">
    <property type="entry name" value="TPD1"/>
</dbReference>
<accession>A0AAD9X1P5</accession>
<evidence type="ECO:0000256" key="2">
    <source>
        <dbReference type="SAM" id="MobiDB-lite"/>
    </source>
</evidence>
<feature type="region of interest" description="Disordered" evidence="2">
    <location>
        <begin position="1"/>
        <end position="28"/>
    </location>
</feature>
<dbReference type="PANTHER" id="PTHR33184">
    <property type="entry name" value="PROTEIN TAPETUM DETERMINANT 1-LIKE-RELATED"/>
    <property type="match status" value="1"/>
</dbReference>